<dbReference type="EMBL" id="PKPP01008412">
    <property type="protein sequence ID" value="PWA50760.1"/>
    <property type="molecule type" value="Genomic_DNA"/>
</dbReference>
<keyword evidence="2" id="KW-1185">Reference proteome</keyword>
<evidence type="ECO:0000313" key="1">
    <source>
        <dbReference type="EMBL" id="PWA50760.1"/>
    </source>
</evidence>
<comment type="caution">
    <text evidence="1">The sequence shown here is derived from an EMBL/GenBank/DDBJ whole genome shotgun (WGS) entry which is preliminary data.</text>
</comment>
<dbReference type="OrthoDB" id="1743678at2759"/>
<gene>
    <name evidence="1" type="ORF">CTI12_AA469720</name>
</gene>
<dbReference type="Proteomes" id="UP000245207">
    <property type="component" value="Unassembled WGS sequence"/>
</dbReference>
<accession>A0A2U1LP33</accession>
<proteinExistence type="predicted"/>
<protein>
    <submittedName>
        <fullName evidence="1">1,3-beta-glucan synthase subunit FKS1-like, domain-1</fullName>
    </submittedName>
</protein>
<dbReference type="AlphaFoldDB" id="A0A2U1LP33"/>
<reference evidence="1 2" key="1">
    <citation type="journal article" date="2018" name="Mol. Plant">
        <title>The genome of Artemisia annua provides insight into the evolution of Asteraceae family and artemisinin biosynthesis.</title>
        <authorList>
            <person name="Shen Q."/>
            <person name="Zhang L."/>
            <person name="Liao Z."/>
            <person name="Wang S."/>
            <person name="Yan T."/>
            <person name="Shi P."/>
            <person name="Liu M."/>
            <person name="Fu X."/>
            <person name="Pan Q."/>
            <person name="Wang Y."/>
            <person name="Lv Z."/>
            <person name="Lu X."/>
            <person name="Zhang F."/>
            <person name="Jiang W."/>
            <person name="Ma Y."/>
            <person name="Chen M."/>
            <person name="Hao X."/>
            <person name="Li L."/>
            <person name="Tang Y."/>
            <person name="Lv G."/>
            <person name="Zhou Y."/>
            <person name="Sun X."/>
            <person name="Brodelius P.E."/>
            <person name="Rose J.K.C."/>
            <person name="Tang K."/>
        </authorList>
    </citation>
    <scope>NUCLEOTIDE SEQUENCE [LARGE SCALE GENOMIC DNA]</scope>
    <source>
        <strain evidence="2">cv. Huhao1</strain>
        <tissue evidence="1">Leaf</tissue>
    </source>
</reference>
<sequence>MVVVVYCANITWLATDPAPNMTREGFFVISFALPFSFEDFSGEPNTPIHTADVEIRGAISALRYHKQFPMLPFDFEVPAHHSLDRFDLLEFVFGF</sequence>
<organism evidence="1 2">
    <name type="scientific">Artemisia annua</name>
    <name type="common">Sweet wormwood</name>
    <dbReference type="NCBI Taxonomy" id="35608"/>
    <lineage>
        <taxon>Eukaryota</taxon>
        <taxon>Viridiplantae</taxon>
        <taxon>Streptophyta</taxon>
        <taxon>Embryophyta</taxon>
        <taxon>Tracheophyta</taxon>
        <taxon>Spermatophyta</taxon>
        <taxon>Magnoliopsida</taxon>
        <taxon>eudicotyledons</taxon>
        <taxon>Gunneridae</taxon>
        <taxon>Pentapetalae</taxon>
        <taxon>asterids</taxon>
        <taxon>campanulids</taxon>
        <taxon>Asterales</taxon>
        <taxon>Asteraceae</taxon>
        <taxon>Asteroideae</taxon>
        <taxon>Anthemideae</taxon>
        <taxon>Artemisiinae</taxon>
        <taxon>Artemisia</taxon>
    </lineage>
</organism>
<evidence type="ECO:0000313" key="2">
    <source>
        <dbReference type="Proteomes" id="UP000245207"/>
    </source>
</evidence>
<name>A0A2U1LP33_ARTAN</name>